<dbReference type="InterPro" id="IPR004099">
    <property type="entry name" value="Pyr_nucl-diS_OxRdtase_dimer"/>
</dbReference>
<dbReference type="InterPro" id="IPR036188">
    <property type="entry name" value="FAD/NAD-bd_sf"/>
</dbReference>
<dbReference type="SUPFAM" id="SSF55424">
    <property type="entry name" value="FAD/NAD-linked reductases, dimerisation (C-terminal) domain"/>
    <property type="match status" value="1"/>
</dbReference>
<evidence type="ECO:0000256" key="4">
    <source>
        <dbReference type="ARBA" id="ARBA00022827"/>
    </source>
</evidence>
<keyword evidence="3" id="KW-0285">Flavoprotein</keyword>
<gene>
    <name evidence="9" type="ORF">BB560_006447</name>
</gene>
<feature type="domain" description="Pyridine nucleotide-disulphide oxidoreductase dimerisation" evidence="7">
    <location>
        <begin position="115"/>
        <end position="223"/>
    </location>
</feature>
<dbReference type="SUPFAM" id="SSF51905">
    <property type="entry name" value="FAD/NAD(P)-binding domain"/>
    <property type="match status" value="1"/>
</dbReference>
<evidence type="ECO:0000259" key="7">
    <source>
        <dbReference type="Pfam" id="PF02852"/>
    </source>
</evidence>
<dbReference type="PANTHER" id="PTHR22912:SF151">
    <property type="entry name" value="DIHYDROLIPOYL DEHYDROGENASE, MITOCHONDRIAL"/>
    <property type="match status" value="1"/>
</dbReference>
<dbReference type="Proteomes" id="UP000245609">
    <property type="component" value="Unassembled WGS sequence"/>
</dbReference>
<evidence type="ECO:0000256" key="3">
    <source>
        <dbReference type="ARBA" id="ARBA00022630"/>
    </source>
</evidence>
<dbReference type="OrthoDB" id="361797at2759"/>
<dbReference type="EMBL" id="MBFS01003249">
    <property type="protein sequence ID" value="PVU87719.1"/>
    <property type="molecule type" value="Genomic_DNA"/>
</dbReference>
<dbReference type="PANTHER" id="PTHR22912">
    <property type="entry name" value="DISULFIDE OXIDOREDUCTASE"/>
    <property type="match status" value="1"/>
</dbReference>
<dbReference type="Gene3D" id="3.50.50.60">
    <property type="entry name" value="FAD/NAD(P)-binding domain"/>
    <property type="match status" value="2"/>
</dbReference>
<protein>
    <recommendedName>
        <fullName evidence="11">Pyridine nucleotide-disulphide oxidoreductase dimerisation domain-containing protein</fullName>
    </recommendedName>
</protein>
<comment type="similarity">
    <text evidence="2">Belongs to the class-I pyridine nucleotide-disulfide oxidoreductase family.</text>
</comment>
<dbReference type="AlphaFoldDB" id="A0A2T9Y5U1"/>
<keyword evidence="6" id="KW-0520">NAD</keyword>
<evidence type="ECO:0000256" key="5">
    <source>
        <dbReference type="ARBA" id="ARBA00023002"/>
    </source>
</evidence>
<evidence type="ECO:0000259" key="8">
    <source>
        <dbReference type="Pfam" id="PF07992"/>
    </source>
</evidence>
<evidence type="ECO:0000313" key="9">
    <source>
        <dbReference type="EMBL" id="PVU87719.1"/>
    </source>
</evidence>
<reference evidence="9 10" key="1">
    <citation type="journal article" date="2018" name="MBio">
        <title>Comparative Genomics Reveals the Core Gene Toolbox for the Fungus-Insect Symbiosis.</title>
        <authorList>
            <person name="Wang Y."/>
            <person name="Stata M."/>
            <person name="Wang W."/>
            <person name="Stajich J.E."/>
            <person name="White M.M."/>
            <person name="Moncalvo J.M."/>
        </authorList>
    </citation>
    <scope>NUCLEOTIDE SEQUENCE [LARGE SCALE GENOMIC DNA]</scope>
    <source>
        <strain evidence="9 10">SC-DP-2</strain>
    </source>
</reference>
<comment type="caution">
    <text evidence="9">The sequence shown here is derived from an EMBL/GenBank/DDBJ whole genome shotgun (WGS) entry which is preliminary data.</text>
</comment>
<dbReference type="GO" id="GO:0045252">
    <property type="term" value="C:oxoglutarate dehydrogenase complex"/>
    <property type="evidence" value="ECO:0007669"/>
    <property type="project" value="TreeGrafter"/>
</dbReference>
<dbReference type="GO" id="GO:0005739">
    <property type="term" value="C:mitochondrion"/>
    <property type="evidence" value="ECO:0007669"/>
    <property type="project" value="TreeGrafter"/>
</dbReference>
<keyword evidence="4" id="KW-0274">FAD</keyword>
<comment type="cofactor">
    <cofactor evidence="1">
        <name>FAD</name>
        <dbReference type="ChEBI" id="CHEBI:57692"/>
    </cofactor>
</comment>
<evidence type="ECO:0000256" key="6">
    <source>
        <dbReference type="ARBA" id="ARBA00023027"/>
    </source>
</evidence>
<dbReference type="Pfam" id="PF02852">
    <property type="entry name" value="Pyr_redox_dim"/>
    <property type="match status" value="1"/>
</dbReference>
<evidence type="ECO:0000313" key="10">
    <source>
        <dbReference type="Proteomes" id="UP000245609"/>
    </source>
</evidence>
<dbReference type="InterPro" id="IPR016156">
    <property type="entry name" value="FAD/NAD-linked_Rdtase_dimer_sf"/>
</dbReference>
<dbReference type="GO" id="GO:0050660">
    <property type="term" value="F:flavin adenine dinucleotide binding"/>
    <property type="evidence" value="ECO:0007669"/>
    <property type="project" value="TreeGrafter"/>
</dbReference>
<dbReference type="InterPro" id="IPR023753">
    <property type="entry name" value="FAD/NAD-binding_dom"/>
</dbReference>
<organism evidence="9 10">
    <name type="scientific">Smittium megazygosporum</name>
    <dbReference type="NCBI Taxonomy" id="133381"/>
    <lineage>
        <taxon>Eukaryota</taxon>
        <taxon>Fungi</taxon>
        <taxon>Fungi incertae sedis</taxon>
        <taxon>Zoopagomycota</taxon>
        <taxon>Kickxellomycotina</taxon>
        <taxon>Harpellomycetes</taxon>
        <taxon>Harpellales</taxon>
        <taxon>Legeriomycetaceae</taxon>
        <taxon>Smittium</taxon>
    </lineage>
</organism>
<proteinExistence type="inferred from homology"/>
<dbReference type="PRINTS" id="PR00411">
    <property type="entry name" value="PNDRDTASEI"/>
</dbReference>
<dbReference type="FunFam" id="3.30.390.30:FF:000001">
    <property type="entry name" value="Dihydrolipoyl dehydrogenase"/>
    <property type="match status" value="1"/>
</dbReference>
<accession>A0A2T9Y5U1</accession>
<keyword evidence="10" id="KW-1185">Reference proteome</keyword>
<dbReference type="Pfam" id="PF07992">
    <property type="entry name" value="Pyr_redox_2"/>
    <property type="match status" value="1"/>
</dbReference>
<dbReference type="Gene3D" id="3.30.390.30">
    <property type="match status" value="1"/>
</dbReference>
<feature type="domain" description="FAD/NAD(P)-binding" evidence="8">
    <location>
        <begin position="4"/>
        <end position="96"/>
    </location>
</feature>
<evidence type="ECO:0000256" key="1">
    <source>
        <dbReference type="ARBA" id="ARBA00001974"/>
    </source>
</evidence>
<dbReference type="InterPro" id="IPR050151">
    <property type="entry name" value="Class-I_Pyr_Nuc-Dis_Oxidored"/>
</dbReference>
<dbReference type="GO" id="GO:0006103">
    <property type="term" value="P:2-oxoglutarate metabolic process"/>
    <property type="evidence" value="ECO:0007669"/>
    <property type="project" value="TreeGrafter"/>
</dbReference>
<evidence type="ECO:0000256" key="2">
    <source>
        <dbReference type="ARBA" id="ARBA00007532"/>
    </source>
</evidence>
<evidence type="ECO:0008006" key="11">
    <source>
        <dbReference type="Google" id="ProtNLM"/>
    </source>
</evidence>
<name>A0A2T9Y5U1_9FUNG</name>
<sequence>MSTKVVSCTKTADGVSVELESVDTGKRETITADVVLVSVGRRPYTEGLGLENTGIQLDGRGFIPNDHKLKTNVPHIRAIGDVTTGPMLAHKAEEEGVAAVEDINTSYCEIDHEIIPSVIYTHPEVAFVGKNEQTLKKENVKYKVGTFSFAANSRAKAVDDSDGLVKVIIDANTEKLLGVHIICSCAGELIAEATLAMTYSGSAEDIARSCHAHPTFSEALKEACLAAYSLPINS</sequence>
<dbReference type="PRINTS" id="PR00368">
    <property type="entry name" value="FADPNR"/>
</dbReference>
<dbReference type="STRING" id="133381.A0A2T9Y5U1"/>
<dbReference type="GO" id="GO:0004148">
    <property type="term" value="F:dihydrolipoyl dehydrogenase (NADH) activity"/>
    <property type="evidence" value="ECO:0007669"/>
    <property type="project" value="TreeGrafter"/>
</dbReference>
<keyword evidence="5" id="KW-0560">Oxidoreductase</keyword>